<evidence type="ECO:0000313" key="3">
    <source>
        <dbReference type="EMBL" id="KAJ6393002.1"/>
    </source>
</evidence>
<gene>
    <name evidence="3" type="ORF">OIU77_022474</name>
</gene>
<dbReference type="Gene3D" id="3.20.90.10">
    <property type="entry name" value="Tubby Protein, Chain A"/>
    <property type="match status" value="1"/>
</dbReference>
<comment type="caution">
    <text evidence="3">The sequence shown here is derived from an EMBL/GenBank/DDBJ whole genome shotgun (WGS) entry which is preliminary data.</text>
</comment>
<reference evidence="3" key="2">
    <citation type="journal article" date="2023" name="Int. J. Mol. Sci.">
        <title>De Novo Assembly and Annotation of 11 Diverse Shrub Willow (Salix) Genomes Reveals Novel Gene Organization in Sex-Linked Regions.</title>
        <authorList>
            <person name="Hyden B."/>
            <person name="Feng K."/>
            <person name="Yates T.B."/>
            <person name="Jawdy S."/>
            <person name="Cereghino C."/>
            <person name="Smart L.B."/>
            <person name="Muchero W."/>
        </authorList>
    </citation>
    <scope>NUCLEOTIDE SEQUENCE</scope>
    <source>
        <tissue evidence="3">Shoot tip</tissue>
    </source>
</reference>
<feature type="domain" description="Tubby C-terminal" evidence="2">
    <location>
        <begin position="157"/>
        <end position="401"/>
    </location>
</feature>
<dbReference type="InterPro" id="IPR000007">
    <property type="entry name" value="Tubby_C"/>
</dbReference>
<evidence type="ECO:0000259" key="2">
    <source>
        <dbReference type="Pfam" id="PF01167"/>
    </source>
</evidence>
<name>A0ABQ9C0D8_9ROSI</name>
<dbReference type="PRINTS" id="PR01573">
    <property type="entry name" value="SUPERTUBBY"/>
</dbReference>
<sequence length="407" mass="45434">MAGFRKPTLPNQSSYNSVYVNPLTDSKHHHTCSEGDLITKAFTDNKENIDNAAMSGVVDKENAVPNNSKPLSANGSLSVLPKPKLSNMKSLSTGRVLKPSSLQLCMQMNEPEKVFKAKIWDSVESEKSNSVNIWDYSDSEAAPASSWSSLPNRALLCRPLPLDIGRCTCVIMKEALPEGLDGGTLYSLYTNEGQGRQDRKLAIAHHKRRNGKSEFTIAQNLKGVFSSSDDSFVGNVTANLMGSKYHIWDQGGCVNSKRGNLLLAVVTFMPTIATWTGSYRSMRAYVPRYQSMQLKNTTLMQHVNGLARDWEGKTDRVHKLCSRTPRYNNMSKQYELDFRDRGRAGLRIQSSVKNFQLTMEENGKQTILQLGRVGKSKFVMDFRYPLTGYQAFCICLASMDSKLCCSM</sequence>
<proteinExistence type="inferred from homology"/>
<dbReference type="InterPro" id="IPR025659">
    <property type="entry name" value="Tubby-like_C"/>
</dbReference>
<dbReference type="EMBL" id="JAPFFI010000005">
    <property type="protein sequence ID" value="KAJ6393002.1"/>
    <property type="molecule type" value="Genomic_DNA"/>
</dbReference>
<evidence type="ECO:0000313" key="4">
    <source>
        <dbReference type="Proteomes" id="UP001141253"/>
    </source>
</evidence>
<reference evidence="3" key="1">
    <citation type="submission" date="2022-10" db="EMBL/GenBank/DDBJ databases">
        <authorList>
            <person name="Hyden B.L."/>
            <person name="Feng K."/>
            <person name="Yates T."/>
            <person name="Jawdy S."/>
            <person name="Smart L.B."/>
            <person name="Muchero W."/>
        </authorList>
    </citation>
    <scope>NUCLEOTIDE SEQUENCE</scope>
    <source>
        <tissue evidence="3">Shoot tip</tissue>
    </source>
</reference>
<organism evidence="3 4">
    <name type="scientific">Salix suchowensis</name>
    <dbReference type="NCBI Taxonomy" id="1278906"/>
    <lineage>
        <taxon>Eukaryota</taxon>
        <taxon>Viridiplantae</taxon>
        <taxon>Streptophyta</taxon>
        <taxon>Embryophyta</taxon>
        <taxon>Tracheophyta</taxon>
        <taxon>Spermatophyta</taxon>
        <taxon>Magnoliopsida</taxon>
        <taxon>eudicotyledons</taxon>
        <taxon>Gunneridae</taxon>
        <taxon>Pentapetalae</taxon>
        <taxon>rosids</taxon>
        <taxon>fabids</taxon>
        <taxon>Malpighiales</taxon>
        <taxon>Salicaceae</taxon>
        <taxon>Saliceae</taxon>
        <taxon>Salix</taxon>
    </lineage>
</organism>
<keyword evidence="4" id="KW-1185">Reference proteome</keyword>
<dbReference type="PANTHER" id="PTHR16517:SF131">
    <property type="entry name" value="TUBBY-LIKE PROTEIN 8"/>
    <property type="match status" value="1"/>
</dbReference>
<dbReference type="Proteomes" id="UP001141253">
    <property type="component" value="Chromosome 1"/>
</dbReference>
<dbReference type="Pfam" id="PF01167">
    <property type="entry name" value="Tub"/>
    <property type="match status" value="1"/>
</dbReference>
<accession>A0ABQ9C0D8</accession>
<protein>
    <recommendedName>
        <fullName evidence="2">Tubby C-terminal domain-containing protein</fullName>
    </recommendedName>
</protein>
<dbReference type="PANTHER" id="PTHR16517">
    <property type="entry name" value="TUBBY-RELATED"/>
    <property type="match status" value="1"/>
</dbReference>
<evidence type="ECO:0000256" key="1">
    <source>
        <dbReference type="ARBA" id="ARBA00007129"/>
    </source>
</evidence>
<dbReference type="SUPFAM" id="SSF54518">
    <property type="entry name" value="Tubby C-terminal domain-like"/>
    <property type="match status" value="1"/>
</dbReference>
<comment type="similarity">
    <text evidence="1">Belongs to the TUB family.</text>
</comment>